<evidence type="ECO:0000256" key="5">
    <source>
        <dbReference type="ARBA" id="ARBA00023016"/>
    </source>
</evidence>
<organism evidence="8 9">
    <name type="scientific">Brachybacterium fresconis</name>
    <dbReference type="NCBI Taxonomy" id="173363"/>
    <lineage>
        <taxon>Bacteria</taxon>
        <taxon>Bacillati</taxon>
        <taxon>Actinomycetota</taxon>
        <taxon>Actinomycetes</taxon>
        <taxon>Micrococcales</taxon>
        <taxon>Dermabacteraceae</taxon>
        <taxon>Brachybacterium</taxon>
    </lineage>
</organism>
<proteinExistence type="inferred from homology"/>
<evidence type="ECO:0000313" key="8">
    <source>
        <dbReference type="EMBL" id="MBP2409410.1"/>
    </source>
</evidence>
<dbReference type="PROSITE" id="PS00329">
    <property type="entry name" value="HSP70_2"/>
    <property type="match status" value="1"/>
</dbReference>
<dbReference type="InterPro" id="IPR029047">
    <property type="entry name" value="HSP70_peptide-bd_sf"/>
</dbReference>
<keyword evidence="4 7" id="KW-0067">ATP-binding</keyword>
<keyword evidence="2" id="KW-0597">Phosphoprotein</keyword>
<evidence type="ECO:0000313" key="9">
    <source>
        <dbReference type="Proteomes" id="UP000698222"/>
    </source>
</evidence>
<sequence length="527" mass="56828">MSTVYGIDLGTTYSAIARINEQDLAEIINNFEGDTTTPSAIFFEGAGNVVVGAEAKRVSLAEPDNSSLLIKREMGTDYEVEYQGQVYTPESLSALILKALVEAANDATGDDTSQVAITVPAYFGTQEREATRQAGQIAGLDVIGIVTEPVAAALSIGVGLREPATVMVYDLGGGTFDTTVMKIEPGKVEVVGVDGSRTLGGADWDEALVKLIIEKFVAEVGADAAPCEYDEEFLLDVRLKAEDAKKSLTRRESIQQRLSWETYKANIAISREEFESATKHLVDQTVQISQRTVETSQQKAPGLSIDKVLLVGGSSRMPMIAEALRGDLAWDPVNTDFDLAVAKGAAIYGQAQIEEILSYDDSAPDGSAEEKKLFLGGAQSLNVKNVLARSLGIEFLRSEGDGEKYIHHVSHANDSLPFDPEPISALTVSENQQKVSIALFEQAGEQESEVPEDNRLLKDVDLPFARPMPKESPIDIRIAITSEGLVRIKAEDPESGNSVDLEATVSQLDEQQVQEAESQVSAISLRS</sequence>
<evidence type="ECO:0000256" key="4">
    <source>
        <dbReference type="ARBA" id="ARBA00022840"/>
    </source>
</evidence>
<dbReference type="PANTHER" id="PTHR19375">
    <property type="entry name" value="HEAT SHOCK PROTEIN 70KDA"/>
    <property type="match status" value="1"/>
</dbReference>
<dbReference type="PROSITE" id="PS00297">
    <property type="entry name" value="HSP70_1"/>
    <property type="match status" value="1"/>
</dbReference>
<dbReference type="PROSITE" id="PS01036">
    <property type="entry name" value="HSP70_3"/>
    <property type="match status" value="1"/>
</dbReference>
<comment type="similarity">
    <text evidence="1 7">Belongs to the heat shock protein 70 family.</text>
</comment>
<dbReference type="SUPFAM" id="SSF53067">
    <property type="entry name" value="Actin-like ATPase domain"/>
    <property type="match status" value="2"/>
</dbReference>
<dbReference type="InterPro" id="IPR013126">
    <property type="entry name" value="Hsp_70_fam"/>
</dbReference>
<dbReference type="Proteomes" id="UP000698222">
    <property type="component" value="Unassembled WGS sequence"/>
</dbReference>
<protein>
    <submittedName>
        <fullName evidence="8">Molecular chaperone DnaK (HSP70)</fullName>
    </submittedName>
</protein>
<dbReference type="Pfam" id="PF00012">
    <property type="entry name" value="HSP70"/>
    <property type="match status" value="1"/>
</dbReference>
<dbReference type="EMBL" id="JAGIOC010000001">
    <property type="protein sequence ID" value="MBP2409410.1"/>
    <property type="molecule type" value="Genomic_DNA"/>
</dbReference>
<dbReference type="RefSeq" id="WP_209891342.1">
    <property type="nucleotide sequence ID" value="NZ_BAAAJV010000014.1"/>
</dbReference>
<dbReference type="InterPro" id="IPR018181">
    <property type="entry name" value="Heat_shock_70_CS"/>
</dbReference>
<dbReference type="CDD" id="cd24029">
    <property type="entry name" value="ASKHA_NBD_HSP70_DnaK_HscA_HscC"/>
    <property type="match status" value="1"/>
</dbReference>
<dbReference type="Gene3D" id="2.60.34.10">
    <property type="entry name" value="Substrate Binding Domain Of DNAk, Chain A, domain 1"/>
    <property type="match status" value="1"/>
</dbReference>
<evidence type="ECO:0000256" key="6">
    <source>
        <dbReference type="ARBA" id="ARBA00023186"/>
    </source>
</evidence>
<gene>
    <name evidence="8" type="ORF">JOF44_002313</name>
</gene>
<dbReference type="Gene3D" id="3.90.640.10">
    <property type="entry name" value="Actin, Chain A, domain 4"/>
    <property type="match status" value="1"/>
</dbReference>
<evidence type="ECO:0000256" key="3">
    <source>
        <dbReference type="ARBA" id="ARBA00022741"/>
    </source>
</evidence>
<reference evidence="8 9" key="1">
    <citation type="submission" date="2021-03" db="EMBL/GenBank/DDBJ databases">
        <title>Sequencing the genomes of 1000 actinobacteria strains.</title>
        <authorList>
            <person name="Klenk H.-P."/>
        </authorList>
    </citation>
    <scope>NUCLEOTIDE SEQUENCE [LARGE SCALE GENOMIC DNA]</scope>
    <source>
        <strain evidence="8 9">DSM 14564</strain>
    </source>
</reference>
<evidence type="ECO:0000256" key="1">
    <source>
        <dbReference type="ARBA" id="ARBA00007381"/>
    </source>
</evidence>
<keyword evidence="9" id="KW-1185">Reference proteome</keyword>
<dbReference type="PRINTS" id="PR00301">
    <property type="entry name" value="HEATSHOCK70"/>
</dbReference>
<comment type="caution">
    <text evidence="8">The sequence shown here is derived from an EMBL/GenBank/DDBJ whole genome shotgun (WGS) entry which is preliminary data.</text>
</comment>
<dbReference type="Gene3D" id="3.30.420.40">
    <property type="match status" value="2"/>
</dbReference>
<keyword evidence="3 7" id="KW-0547">Nucleotide-binding</keyword>
<evidence type="ECO:0000256" key="7">
    <source>
        <dbReference type="RuleBase" id="RU003322"/>
    </source>
</evidence>
<dbReference type="SUPFAM" id="SSF100920">
    <property type="entry name" value="Heat shock protein 70kD (HSP70), peptide-binding domain"/>
    <property type="match status" value="1"/>
</dbReference>
<dbReference type="InterPro" id="IPR043129">
    <property type="entry name" value="ATPase_NBD"/>
</dbReference>
<evidence type="ECO:0000256" key="2">
    <source>
        <dbReference type="ARBA" id="ARBA00022553"/>
    </source>
</evidence>
<keyword evidence="5" id="KW-0346">Stress response</keyword>
<keyword evidence="6" id="KW-0143">Chaperone</keyword>
<accession>A0ABS4YLD0</accession>
<name>A0ABS4YLD0_9MICO</name>